<dbReference type="SMART" id="SM00822">
    <property type="entry name" value="PKS_KR"/>
    <property type="match status" value="1"/>
</dbReference>
<accession>A0A6G8QGA1</accession>
<evidence type="ECO:0000256" key="2">
    <source>
        <dbReference type="RuleBase" id="RU000363"/>
    </source>
</evidence>
<evidence type="ECO:0000256" key="1">
    <source>
        <dbReference type="ARBA" id="ARBA00006484"/>
    </source>
</evidence>
<organism evidence="4 5">
    <name type="scientific">Rubrobacter tropicus</name>
    <dbReference type="NCBI Taxonomy" id="2653851"/>
    <lineage>
        <taxon>Bacteria</taxon>
        <taxon>Bacillati</taxon>
        <taxon>Actinomycetota</taxon>
        <taxon>Rubrobacteria</taxon>
        <taxon>Rubrobacterales</taxon>
        <taxon>Rubrobacteraceae</taxon>
        <taxon>Rubrobacter</taxon>
    </lineage>
</organism>
<reference evidence="4 5" key="1">
    <citation type="submission" date="2019-10" db="EMBL/GenBank/DDBJ databases">
        <title>Rubrobacter sp nov SCSIO 52090 isolated from a deep-sea sediment in the South China Sea.</title>
        <authorList>
            <person name="Chen R.W."/>
        </authorList>
    </citation>
    <scope>NUCLEOTIDE SEQUENCE [LARGE SCALE GENOMIC DNA]</scope>
    <source>
        <strain evidence="4 5">SCSIO 52909</strain>
        <plasmid evidence="4 5">unnamed1</plasmid>
    </source>
</reference>
<dbReference type="InterPro" id="IPR002347">
    <property type="entry name" value="SDR_fam"/>
</dbReference>
<dbReference type="Proteomes" id="UP000501452">
    <property type="component" value="Plasmid unnamed1"/>
</dbReference>
<gene>
    <name evidence="4" type="ORF">GBA63_22650</name>
</gene>
<dbReference type="GO" id="GO:0008202">
    <property type="term" value="P:steroid metabolic process"/>
    <property type="evidence" value="ECO:0007669"/>
    <property type="project" value="TreeGrafter"/>
</dbReference>
<keyword evidence="5" id="KW-1185">Reference proteome</keyword>
<dbReference type="Pfam" id="PF00106">
    <property type="entry name" value="adh_short"/>
    <property type="match status" value="1"/>
</dbReference>
<name>A0A6G8QGA1_9ACTN</name>
<dbReference type="PROSITE" id="PS00061">
    <property type="entry name" value="ADH_SHORT"/>
    <property type="match status" value="1"/>
</dbReference>
<evidence type="ECO:0000313" key="4">
    <source>
        <dbReference type="EMBL" id="QIN85500.1"/>
    </source>
</evidence>
<geneLocation type="plasmid" evidence="4 5">
    <name>unnamed1</name>
</geneLocation>
<dbReference type="AlphaFoldDB" id="A0A6G8QGA1"/>
<evidence type="ECO:0000313" key="5">
    <source>
        <dbReference type="Proteomes" id="UP000501452"/>
    </source>
</evidence>
<dbReference type="PRINTS" id="PR00081">
    <property type="entry name" value="GDHRDH"/>
</dbReference>
<proteinExistence type="inferred from homology"/>
<dbReference type="PANTHER" id="PTHR43313">
    <property type="entry name" value="SHORT-CHAIN DEHYDROGENASE/REDUCTASE FAMILY 9C"/>
    <property type="match status" value="1"/>
</dbReference>
<dbReference type="GO" id="GO:0016491">
    <property type="term" value="F:oxidoreductase activity"/>
    <property type="evidence" value="ECO:0007669"/>
    <property type="project" value="TreeGrafter"/>
</dbReference>
<keyword evidence="4" id="KW-0614">Plasmid</keyword>
<dbReference type="SUPFAM" id="SSF51735">
    <property type="entry name" value="NAD(P)-binding Rossmann-fold domains"/>
    <property type="match status" value="1"/>
</dbReference>
<dbReference type="PANTHER" id="PTHR43313:SF1">
    <property type="entry name" value="3BETA-HYDROXYSTEROID DEHYDROGENASE DHS-16"/>
    <property type="match status" value="1"/>
</dbReference>
<dbReference type="CDD" id="cd05374">
    <property type="entry name" value="17beta-HSD-like_SDR_c"/>
    <property type="match status" value="1"/>
</dbReference>
<dbReference type="PRINTS" id="PR00080">
    <property type="entry name" value="SDRFAMILY"/>
</dbReference>
<dbReference type="Gene3D" id="3.40.50.720">
    <property type="entry name" value="NAD(P)-binding Rossmann-like Domain"/>
    <property type="match status" value="1"/>
</dbReference>
<protein>
    <submittedName>
        <fullName evidence="4">SDR family NAD(P)-dependent oxidoreductase</fullName>
    </submittedName>
</protein>
<dbReference type="InterPro" id="IPR057326">
    <property type="entry name" value="KR_dom"/>
</dbReference>
<dbReference type="InterPro" id="IPR036291">
    <property type="entry name" value="NAD(P)-bd_dom_sf"/>
</dbReference>
<sequence length="295" mass="31261">MNVSEEHAEERIARSPVVVTGSSSGIGAASARLLAENGHKVFAGRRDIARAGEPEGVGAGSVIPLALDVTNDESVARALAVVEAGIGPAGRLSGVVNNAGITVNGPAELVSMEDLREQFEVNLVGAARVSQAFLPLLRRSGGRIVNIGSLTARMSFPFAGPYSASKAALAAMSHAMRRELRPHGVHVVLLEPGNIQTGIWDKHIRSVQSLLDRATPDARRAYEHHLKADVRMVGRLKAGGTDPREVASAVLEALNSERPRSRYAVGLDSKALSALLRVMPSPISDRLIARFMGVR</sequence>
<dbReference type="EMBL" id="CP045120">
    <property type="protein sequence ID" value="QIN85500.1"/>
    <property type="molecule type" value="Genomic_DNA"/>
</dbReference>
<evidence type="ECO:0000259" key="3">
    <source>
        <dbReference type="SMART" id="SM00822"/>
    </source>
</evidence>
<feature type="domain" description="Ketoreductase" evidence="3">
    <location>
        <begin position="15"/>
        <end position="193"/>
    </location>
</feature>
<dbReference type="InterPro" id="IPR020904">
    <property type="entry name" value="Sc_DH/Rdtase_CS"/>
</dbReference>
<dbReference type="KEGG" id="rub:GBA63_22650"/>
<comment type="similarity">
    <text evidence="1 2">Belongs to the short-chain dehydrogenases/reductases (SDR) family.</text>
</comment>